<dbReference type="InterPro" id="IPR034660">
    <property type="entry name" value="DinB/YfiT-like"/>
</dbReference>
<dbReference type="Pfam" id="PF11716">
    <property type="entry name" value="MDMPI_N"/>
    <property type="match status" value="1"/>
</dbReference>
<dbReference type="NCBIfam" id="TIGR03083">
    <property type="entry name" value="maleylpyruvate isomerase family mycothiol-dependent enzyme"/>
    <property type="match status" value="1"/>
</dbReference>
<evidence type="ECO:0000313" key="2">
    <source>
        <dbReference type="EMBL" id="MBB6038743.1"/>
    </source>
</evidence>
<proteinExistence type="predicted"/>
<feature type="domain" description="Mycothiol-dependent maleylpyruvate isomerase metal-binding" evidence="1">
    <location>
        <begin position="22"/>
        <end position="143"/>
    </location>
</feature>
<name>A0A841FVE9_9ACTN</name>
<comment type="caution">
    <text evidence="2">The sequence shown here is derived from an EMBL/GenBank/DDBJ whole genome shotgun (WGS) entry which is preliminary data.</text>
</comment>
<dbReference type="InterPro" id="IPR024344">
    <property type="entry name" value="MDMPI_metal-binding"/>
</dbReference>
<keyword evidence="3" id="KW-1185">Reference proteome</keyword>
<dbReference type="AlphaFoldDB" id="A0A841FVE9"/>
<sequence>MTTILESGKTMRDEEILALVKAARLSFADLLDSLDERDWSADSLCAGWTVRDVAAHLTLSTRTTFGMIFKGALRARGDFDRMEFRLAKDRAVAYTPAELIAQMRETAGSAHRTLGSAPLDPLVDALAHAQDIARPLGRTHEMAVDGAVPAIEQVVTRRFYGAHKRLGGTRLVATDTDWSHGEGEELRGPIADLMLVATGRRAGLAALEGPGVGLVAGRL</sequence>
<dbReference type="EMBL" id="JACHGT010000018">
    <property type="protein sequence ID" value="MBB6038743.1"/>
    <property type="molecule type" value="Genomic_DNA"/>
</dbReference>
<accession>A0A841FVE9</accession>
<evidence type="ECO:0000313" key="3">
    <source>
        <dbReference type="Proteomes" id="UP000548476"/>
    </source>
</evidence>
<dbReference type="Proteomes" id="UP000548476">
    <property type="component" value="Unassembled WGS sequence"/>
</dbReference>
<evidence type="ECO:0000259" key="1">
    <source>
        <dbReference type="Pfam" id="PF11716"/>
    </source>
</evidence>
<dbReference type="GO" id="GO:0046872">
    <property type="term" value="F:metal ion binding"/>
    <property type="evidence" value="ECO:0007669"/>
    <property type="project" value="InterPro"/>
</dbReference>
<gene>
    <name evidence="2" type="ORF">HNR73_006629</name>
</gene>
<organism evidence="2 3">
    <name type="scientific">Phytomonospora endophytica</name>
    <dbReference type="NCBI Taxonomy" id="714109"/>
    <lineage>
        <taxon>Bacteria</taxon>
        <taxon>Bacillati</taxon>
        <taxon>Actinomycetota</taxon>
        <taxon>Actinomycetes</taxon>
        <taxon>Micromonosporales</taxon>
        <taxon>Micromonosporaceae</taxon>
        <taxon>Phytomonospora</taxon>
    </lineage>
</organism>
<dbReference type="Gene3D" id="1.20.120.450">
    <property type="entry name" value="dinb family like domain"/>
    <property type="match status" value="1"/>
</dbReference>
<protein>
    <submittedName>
        <fullName evidence="2">Uncharacterized protein (TIGR03083 family)</fullName>
    </submittedName>
</protein>
<dbReference type="RefSeq" id="WP_203686539.1">
    <property type="nucleotide sequence ID" value="NZ_BONT01000060.1"/>
</dbReference>
<dbReference type="InterPro" id="IPR017517">
    <property type="entry name" value="Maleyloyr_isom"/>
</dbReference>
<reference evidence="2 3" key="1">
    <citation type="submission" date="2020-08" db="EMBL/GenBank/DDBJ databases">
        <title>Genomic Encyclopedia of Type Strains, Phase IV (KMG-IV): sequencing the most valuable type-strain genomes for metagenomic binning, comparative biology and taxonomic classification.</title>
        <authorList>
            <person name="Goeker M."/>
        </authorList>
    </citation>
    <scope>NUCLEOTIDE SEQUENCE [LARGE SCALE GENOMIC DNA]</scope>
    <source>
        <strain evidence="2 3">YIM 65646</strain>
    </source>
</reference>
<dbReference type="SUPFAM" id="SSF109854">
    <property type="entry name" value="DinB/YfiT-like putative metalloenzymes"/>
    <property type="match status" value="1"/>
</dbReference>